<evidence type="ECO:0000313" key="3">
    <source>
        <dbReference type="Proteomes" id="UP000285908"/>
    </source>
</evidence>
<organism evidence="2 3">
    <name type="scientific">Mesobaculum littorinae</name>
    <dbReference type="NCBI Taxonomy" id="2486419"/>
    <lineage>
        <taxon>Bacteria</taxon>
        <taxon>Pseudomonadati</taxon>
        <taxon>Pseudomonadota</taxon>
        <taxon>Alphaproteobacteria</taxon>
        <taxon>Rhodobacterales</taxon>
        <taxon>Roseobacteraceae</taxon>
        <taxon>Mesobaculum</taxon>
    </lineage>
</organism>
<proteinExistence type="predicted"/>
<dbReference type="EMBL" id="RQXX01000005">
    <property type="protein sequence ID" value="RVV97175.1"/>
    <property type="molecule type" value="Genomic_DNA"/>
</dbReference>
<reference evidence="2 3" key="1">
    <citation type="submission" date="2018-11" db="EMBL/GenBank/DDBJ databases">
        <title>Mesobaculum littorinae gen. nov., sp. nov., isolated from Littorina scabra that represents a novel genus of the order Rhodobacteraceae.</title>
        <authorList>
            <person name="Li F."/>
        </authorList>
    </citation>
    <scope>NUCLEOTIDE SEQUENCE [LARGE SCALE GENOMIC DNA]</scope>
    <source>
        <strain evidence="2 3">M0103</strain>
    </source>
</reference>
<dbReference type="RefSeq" id="WP_127907301.1">
    <property type="nucleotide sequence ID" value="NZ_RQXX01000005.1"/>
</dbReference>
<evidence type="ECO:0000256" key="1">
    <source>
        <dbReference type="SAM" id="Coils"/>
    </source>
</evidence>
<keyword evidence="1" id="KW-0175">Coiled coil</keyword>
<accession>A0A438AEY1</accession>
<gene>
    <name evidence="2" type="ORF">EKE94_14195</name>
</gene>
<keyword evidence="3" id="KW-1185">Reference proteome</keyword>
<feature type="coiled-coil region" evidence="1">
    <location>
        <begin position="5"/>
        <end position="39"/>
    </location>
</feature>
<dbReference type="AlphaFoldDB" id="A0A438AEY1"/>
<dbReference type="OrthoDB" id="7778959at2"/>
<protein>
    <submittedName>
        <fullName evidence="2">Uncharacterized protein</fullName>
    </submittedName>
</protein>
<name>A0A438AEY1_9RHOB</name>
<dbReference type="Proteomes" id="UP000285908">
    <property type="component" value="Unassembled WGS sequence"/>
</dbReference>
<comment type="caution">
    <text evidence="2">The sequence shown here is derived from an EMBL/GenBank/DDBJ whole genome shotgun (WGS) entry which is preliminary data.</text>
</comment>
<sequence length="220" mass="25119">MTMLTDEQERRLREAREQLEAAQKTIAELEGVRRRLYASRRKRARHKVAPPKGPETDVVATNVEDTCENSVPVSNSLERLLRHRKQKAPLPEPAEIKRVYEELGSLGRVAKALGRDRRETAKALAAAGIDIREDIARQWESGSSLRELRERHGLGCDTISRWIKSTGRTVEPRNANRKCDEQLIVETYLETRSANRCAQVAGVSWGKARDVLRQRGMWEK</sequence>
<evidence type="ECO:0000313" key="2">
    <source>
        <dbReference type="EMBL" id="RVV97175.1"/>
    </source>
</evidence>